<dbReference type="EMBL" id="CP071793">
    <property type="protein sequence ID" value="QTD48110.1"/>
    <property type="molecule type" value="Genomic_DNA"/>
</dbReference>
<keyword evidence="2" id="KW-1185">Reference proteome</keyword>
<proteinExistence type="predicted"/>
<sequence length="164" mass="18860">MTKVLFCTGKKKRVKAVLDYYLELENAKKIEILSHKIQTKKALFFAYDELRLLFTGSTKDAAPLKLLQAVEYYAFRDQALVLMDFESPTASDEMLKVKVLTLCHPYIAKGVRCKVTLKVKKETEFRVFYQVYGQLKGPVDSVLACRDQLASDKLLDRDKTSFVF</sequence>
<dbReference type="Proteomes" id="UP000663929">
    <property type="component" value="Chromosome"/>
</dbReference>
<dbReference type="AlphaFoldDB" id="A0A8A4TEZ5"/>
<dbReference type="RefSeq" id="WP_237377771.1">
    <property type="nucleotide sequence ID" value="NZ_CP071793.1"/>
</dbReference>
<protein>
    <submittedName>
        <fullName evidence="1">Uncharacterized protein</fullName>
    </submittedName>
</protein>
<reference evidence="1" key="1">
    <citation type="submission" date="2021-03" db="EMBL/GenBank/DDBJ databases">
        <title>Acanthopleuribacteraceae sp. M133.</title>
        <authorList>
            <person name="Wang G."/>
        </authorList>
    </citation>
    <scope>NUCLEOTIDE SEQUENCE</scope>
    <source>
        <strain evidence="1">M133</strain>
    </source>
</reference>
<gene>
    <name evidence="1" type="ORF">J3U87_21200</name>
</gene>
<evidence type="ECO:0000313" key="1">
    <source>
        <dbReference type="EMBL" id="QTD48110.1"/>
    </source>
</evidence>
<accession>A0A8A4TEZ5</accession>
<dbReference type="KEGG" id="scor:J3U87_21200"/>
<organism evidence="1 2">
    <name type="scientific">Sulfidibacter corallicola</name>
    <dbReference type="NCBI Taxonomy" id="2818388"/>
    <lineage>
        <taxon>Bacteria</taxon>
        <taxon>Pseudomonadati</taxon>
        <taxon>Acidobacteriota</taxon>
        <taxon>Holophagae</taxon>
        <taxon>Acanthopleuribacterales</taxon>
        <taxon>Acanthopleuribacteraceae</taxon>
        <taxon>Sulfidibacter</taxon>
    </lineage>
</organism>
<evidence type="ECO:0000313" key="2">
    <source>
        <dbReference type="Proteomes" id="UP000663929"/>
    </source>
</evidence>
<name>A0A8A4TEZ5_SULCO</name>